<keyword evidence="10" id="KW-0808">Transferase</keyword>
<dbReference type="OrthoDB" id="9789291at2"/>
<dbReference type="Pfam" id="PF01478">
    <property type="entry name" value="Peptidase_A24"/>
    <property type="match status" value="1"/>
</dbReference>
<organism evidence="10 11">
    <name type="scientific">Prosthecobacter fusiformis</name>
    <dbReference type="NCBI Taxonomy" id="48464"/>
    <lineage>
        <taxon>Bacteria</taxon>
        <taxon>Pseudomonadati</taxon>
        <taxon>Verrucomicrobiota</taxon>
        <taxon>Verrucomicrobiia</taxon>
        <taxon>Verrucomicrobiales</taxon>
        <taxon>Verrucomicrobiaceae</taxon>
        <taxon>Prosthecobacter</taxon>
    </lineage>
</organism>
<dbReference type="AlphaFoldDB" id="A0A4R7RXY0"/>
<dbReference type="GO" id="GO:0005886">
    <property type="term" value="C:plasma membrane"/>
    <property type="evidence" value="ECO:0007669"/>
    <property type="project" value="UniProtKB-SubCell"/>
</dbReference>
<feature type="domain" description="Prepilin type IV endopeptidase peptidase" evidence="8">
    <location>
        <begin position="297"/>
        <end position="338"/>
    </location>
</feature>
<protein>
    <submittedName>
        <fullName evidence="10">Leader peptidase (Prepilin peptidase)/N-methyltransferase</fullName>
    </submittedName>
</protein>
<keyword evidence="6 7" id="KW-0472">Membrane</keyword>
<feature type="transmembrane region" description="Helical" evidence="7">
    <location>
        <begin position="310"/>
        <end position="338"/>
    </location>
</feature>
<evidence type="ECO:0000259" key="8">
    <source>
        <dbReference type="Pfam" id="PF01478"/>
    </source>
</evidence>
<dbReference type="PANTHER" id="PTHR30487:SF0">
    <property type="entry name" value="PREPILIN LEADER PEPTIDASE_N-METHYLTRANSFERASE-RELATED"/>
    <property type="match status" value="1"/>
</dbReference>
<keyword evidence="3" id="KW-1003">Cell membrane</keyword>
<feature type="transmembrane region" description="Helical" evidence="7">
    <location>
        <begin position="358"/>
        <end position="378"/>
    </location>
</feature>
<evidence type="ECO:0000313" key="11">
    <source>
        <dbReference type="Proteomes" id="UP000295662"/>
    </source>
</evidence>
<gene>
    <name evidence="10" type="ORF">EI77_02730</name>
</gene>
<dbReference type="GO" id="GO:0008168">
    <property type="term" value="F:methyltransferase activity"/>
    <property type="evidence" value="ECO:0007669"/>
    <property type="project" value="UniProtKB-KW"/>
</dbReference>
<dbReference type="GO" id="GO:0004190">
    <property type="term" value="F:aspartic-type endopeptidase activity"/>
    <property type="evidence" value="ECO:0007669"/>
    <property type="project" value="InterPro"/>
</dbReference>
<dbReference type="PANTHER" id="PTHR30487">
    <property type="entry name" value="TYPE 4 PREPILIN-LIKE PROTEINS LEADER PEPTIDE-PROCESSING ENZYME"/>
    <property type="match status" value="1"/>
</dbReference>
<evidence type="ECO:0000256" key="2">
    <source>
        <dbReference type="ARBA" id="ARBA00005801"/>
    </source>
</evidence>
<feature type="transmembrane region" description="Helical" evidence="7">
    <location>
        <begin position="165"/>
        <end position="188"/>
    </location>
</feature>
<dbReference type="InterPro" id="IPR010627">
    <property type="entry name" value="Prepilin_pept_A24_N"/>
</dbReference>
<comment type="caution">
    <text evidence="10">The sequence shown here is derived from an EMBL/GenBank/DDBJ whole genome shotgun (WGS) entry which is preliminary data.</text>
</comment>
<evidence type="ECO:0000256" key="5">
    <source>
        <dbReference type="ARBA" id="ARBA00022989"/>
    </source>
</evidence>
<name>A0A4R7RXY0_9BACT</name>
<evidence type="ECO:0000313" key="10">
    <source>
        <dbReference type="EMBL" id="TDU70682.1"/>
    </source>
</evidence>
<comment type="similarity">
    <text evidence="2">Belongs to the peptidase A24 family.</text>
</comment>
<keyword evidence="5 7" id="KW-1133">Transmembrane helix</keyword>
<comment type="subcellular location">
    <subcellularLocation>
        <location evidence="1">Cell membrane</location>
        <topology evidence="1">Multi-pass membrane protein</topology>
    </subcellularLocation>
</comment>
<dbReference type="InterPro" id="IPR050882">
    <property type="entry name" value="Prepilin_peptidase/N-MTase"/>
</dbReference>
<evidence type="ECO:0000256" key="4">
    <source>
        <dbReference type="ARBA" id="ARBA00022692"/>
    </source>
</evidence>
<feature type="domain" description="Prepilin peptidase A24 N-terminal" evidence="9">
    <location>
        <begin position="18"/>
        <end position="101"/>
    </location>
</feature>
<accession>A0A4R7RXY0</accession>
<keyword evidence="11" id="KW-1185">Reference proteome</keyword>
<feature type="transmembrane region" description="Helical" evidence="7">
    <location>
        <begin position="108"/>
        <end position="130"/>
    </location>
</feature>
<dbReference type="InterPro" id="IPR000045">
    <property type="entry name" value="Prepilin_IV_endopep_pep"/>
</dbReference>
<dbReference type="Proteomes" id="UP000295662">
    <property type="component" value="Unassembled WGS sequence"/>
</dbReference>
<evidence type="ECO:0000256" key="3">
    <source>
        <dbReference type="ARBA" id="ARBA00022475"/>
    </source>
</evidence>
<keyword evidence="4 7" id="KW-0812">Transmembrane</keyword>
<feature type="transmembrane region" description="Helical" evidence="7">
    <location>
        <begin position="6"/>
        <end position="30"/>
    </location>
</feature>
<dbReference type="GO" id="GO:0032259">
    <property type="term" value="P:methylation"/>
    <property type="evidence" value="ECO:0007669"/>
    <property type="project" value="UniProtKB-KW"/>
</dbReference>
<dbReference type="Pfam" id="PF06750">
    <property type="entry name" value="A24_N_bact"/>
    <property type="match status" value="1"/>
</dbReference>
<dbReference type="EMBL" id="SOCA01000004">
    <property type="protein sequence ID" value="TDU70682.1"/>
    <property type="molecule type" value="Genomic_DNA"/>
</dbReference>
<feature type="transmembrane region" description="Helical" evidence="7">
    <location>
        <begin position="83"/>
        <end position="102"/>
    </location>
</feature>
<reference evidence="10 11" key="1">
    <citation type="submission" date="2019-03" db="EMBL/GenBank/DDBJ databases">
        <title>Genomic Encyclopedia of Archaeal and Bacterial Type Strains, Phase II (KMG-II): from individual species to whole genera.</title>
        <authorList>
            <person name="Goeker M."/>
        </authorList>
    </citation>
    <scope>NUCLEOTIDE SEQUENCE [LARGE SCALE GENOMIC DNA]</scope>
    <source>
        <strain evidence="10 11">ATCC 25309</strain>
    </source>
</reference>
<sequence>MMRYQILNALLHFLFFFIGAGIGSFLNVVIYRVPRNMSVNNPRRSFCPSCQYHIPWYHNIPIFSWLILRGKCASCRSPISPRYIGVEAFTGIMFYAVLWHFGGEWDQIVQWGPKVLCLWIFMSLLIAGTFIDIEHFLLPAEITRNGTIAGILASVWVPSLQGEDIWWRAGVMSLASAAIGFGGLRLVVELGKLAFGRKKLNFEKPEAWSVTQPDENEPPIVTIGDDKIEWVDLFGMQRPTDRLLITSPSLRINDQNYTDVTVELYVETMKVLDAAGKVEEFNLENVTTLKGQATSVMIPREAMGLGDVHFMMMIGAFVGWKAVLFTIFAASVLGTLVAGFTRLTGRAQWGAKLPFGPYLAAGAALWVFYGIQVMSWYLTKVTGSEEF</sequence>
<dbReference type="GO" id="GO:0006465">
    <property type="term" value="P:signal peptide processing"/>
    <property type="evidence" value="ECO:0007669"/>
    <property type="project" value="TreeGrafter"/>
</dbReference>
<evidence type="ECO:0000256" key="6">
    <source>
        <dbReference type="ARBA" id="ARBA00023136"/>
    </source>
</evidence>
<keyword evidence="10" id="KW-0489">Methyltransferase</keyword>
<proteinExistence type="inferred from homology"/>
<evidence type="ECO:0000256" key="7">
    <source>
        <dbReference type="SAM" id="Phobius"/>
    </source>
</evidence>
<evidence type="ECO:0000259" key="9">
    <source>
        <dbReference type="Pfam" id="PF06750"/>
    </source>
</evidence>
<evidence type="ECO:0000256" key="1">
    <source>
        <dbReference type="ARBA" id="ARBA00004651"/>
    </source>
</evidence>
<dbReference type="RefSeq" id="WP_133795778.1">
    <property type="nucleotide sequence ID" value="NZ_SOCA01000004.1"/>
</dbReference>